<dbReference type="KEGG" id="crie:AK829_05975"/>
<dbReference type="CDD" id="cd17627">
    <property type="entry name" value="REC_OmpR_PrrA-like"/>
    <property type="match status" value="1"/>
</dbReference>
<dbReference type="RefSeq" id="WP_052205035.1">
    <property type="nucleotide sequence ID" value="NZ_BAAAGW010000018.1"/>
</dbReference>
<dbReference type="FunFam" id="3.40.50.2300:FF:000001">
    <property type="entry name" value="DNA-binding response regulator PhoB"/>
    <property type="match status" value="1"/>
</dbReference>
<keyword evidence="2" id="KW-0597">Phosphoprotein</keyword>
<dbReference type="Gene3D" id="3.40.50.2300">
    <property type="match status" value="1"/>
</dbReference>
<dbReference type="CDD" id="cd00383">
    <property type="entry name" value="trans_reg_C"/>
    <property type="match status" value="1"/>
</dbReference>
<name>A0A0K1RBI3_9CORY</name>
<keyword evidence="3" id="KW-0902">Two-component regulatory system</keyword>
<dbReference type="InterPro" id="IPR011006">
    <property type="entry name" value="CheY-like_superfamily"/>
</dbReference>
<keyword evidence="4" id="KW-0805">Transcription regulation</keyword>
<dbReference type="PANTHER" id="PTHR48111">
    <property type="entry name" value="REGULATOR OF RPOS"/>
    <property type="match status" value="1"/>
</dbReference>
<comment type="subcellular location">
    <subcellularLocation>
        <location evidence="1">Cytoplasm</location>
    </subcellularLocation>
</comment>
<keyword evidence="8" id="KW-1185">Reference proteome</keyword>
<dbReference type="GO" id="GO:0000156">
    <property type="term" value="F:phosphorelay response regulator activity"/>
    <property type="evidence" value="ECO:0007669"/>
    <property type="project" value="TreeGrafter"/>
</dbReference>
<sequence>MKILVVDDEQAVRESLKRSLRFNGYDVEQAEDGEKALEAIAMHRPDLVILDVMMPKLDGLGVCRILREQGDHTPVLMLTARDDVADRVGGLDAGADDYLPKPFALEELMARIRSLLRRTREKPTSEDSIEQATMQFDDLTLNTETREVFRGQRPITLTRTEFALLLLLMKNARRVLSRQQILEEVWGYDFPTSGNALEVYIGYLRKKTEADGESRLIHTVRGVGYVMRENPA</sequence>
<evidence type="ECO:0000313" key="7">
    <source>
        <dbReference type="EMBL" id="AKV58792.1"/>
    </source>
</evidence>
<dbReference type="Pfam" id="PF00072">
    <property type="entry name" value="Response_reg"/>
    <property type="match status" value="1"/>
</dbReference>
<dbReference type="GO" id="GO:0032993">
    <property type="term" value="C:protein-DNA complex"/>
    <property type="evidence" value="ECO:0007669"/>
    <property type="project" value="TreeGrafter"/>
</dbReference>
<dbReference type="SMART" id="SM00448">
    <property type="entry name" value="REC"/>
    <property type="match status" value="1"/>
</dbReference>
<dbReference type="GO" id="GO:0000976">
    <property type="term" value="F:transcription cis-regulatory region binding"/>
    <property type="evidence" value="ECO:0007669"/>
    <property type="project" value="TreeGrafter"/>
</dbReference>
<dbReference type="Pfam" id="PF00486">
    <property type="entry name" value="Trans_reg_C"/>
    <property type="match status" value="1"/>
</dbReference>
<dbReference type="SMART" id="SM00862">
    <property type="entry name" value="Trans_reg_C"/>
    <property type="match status" value="1"/>
</dbReference>
<accession>A0A0K1RBI3</accession>
<evidence type="ECO:0000256" key="1">
    <source>
        <dbReference type="ARBA" id="ARBA00004496"/>
    </source>
</evidence>
<evidence type="ECO:0000256" key="6">
    <source>
        <dbReference type="ARBA" id="ARBA00023163"/>
    </source>
</evidence>
<proteinExistence type="predicted"/>
<protein>
    <submittedName>
        <fullName evidence="7">Transcriptional regulator</fullName>
    </submittedName>
</protein>
<evidence type="ECO:0000256" key="2">
    <source>
        <dbReference type="ARBA" id="ARBA00022553"/>
    </source>
</evidence>
<dbReference type="SUPFAM" id="SSF52172">
    <property type="entry name" value="CheY-like"/>
    <property type="match status" value="1"/>
</dbReference>
<evidence type="ECO:0000256" key="4">
    <source>
        <dbReference type="ARBA" id="ARBA00023015"/>
    </source>
</evidence>
<dbReference type="AlphaFoldDB" id="A0A0K1RBI3"/>
<dbReference type="Gene3D" id="1.10.10.10">
    <property type="entry name" value="Winged helix-like DNA-binding domain superfamily/Winged helix DNA-binding domain"/>
    <property type="match status" value="1"/>
</dbReference>
<evidence type="ECO:0000256" key="3">
    <source>
        <dbReference type="ARBA" id="ARBA00023012"/>
    </source>
</evidence>
<dbReference type="Proteomes" id="UP000060016">
    <property type="component" value="Chromosome"/>
</dbReference>
<keyword evidence="5" id="KW-0238">DNA-binding</keyword>
<dbReference type="STRING" id="156976.AK829_05975"/>
<dbReference type="InterPro" id="IPR001867">
    <property type="entry name" value="OmpR/PhoB-type_DNA-bd"/>
</dbReference>
<dbReference type="EMBL" id="CP012342">
    <property type="protein sequence ID" value="AKV58792.1"/>
    <property type="molecule type" value="Genomic_DNA"/>
</dbReference>
<dbReference type="PROSITE" id="PS51755">
    <property type="entry name" value="OMPR_PHOB"/>
    <property type="match status" value="1"/>
</dbReference>
<dbReference type="InterPro" id="IPR036388">
    <property type="entry name" value="WH-like_DNA-bd_sf"/>
</dbReference>
<dbReference type="GO" id="GO:0006355">
    <property type="term" value="P:regulation of DNA-templated transcription"/>
    <property type="evidence" value="ECO:0007669"/>
    <property type="project" value="InterPro"/>
</dbReference>
<organism evidence="7 8">
    <name type="scientific">Corynebacterium riegelii</name>
    <dbReference type="NCBI Taxonomy" id="156976"/>
    <lineage>
        <taxon>Bacteria</taxon>
        <taxon>Bacillati</taxon>
        <taxon>Actinomycetota</taxon>
        <taxon>Actinomycetes</taxon>
        <taxon>Mycobacteriales</taxon>
        <taxon>Corynebacteriaceae</taxon>
        <taxon>Corynebacterium</taxon>
    </lineage>
</organism>
<dbReference type="Gene3D" id="6.10.250.690">
    <property type="match status" value="1"/>
</dbReference>
<gene>
    <name evidence="7" type="ORF">AK829_05975</name>
</gene>
<keyword evidence="6" id="KW-0804">Transcription</keyword>
<reference evidence="7 8" key="1">
    <citation type="submission" date="2015-08" db="EMBL/GenBank/DDBJ databases">
        <authorList>
            <person name="Babu N.S."/>
            <person name="Beckwith C.J."/>
            <person name="Beseler K.G."/>
            <person name="Brison A."/>
            <person name="Carone J.V."/>
            <person name="Caskin T.P."/>
            <person name="Diamond M."/>
            <person name="Durham M.E."/>
            <person name="Foxe J.M."/>
            <person name="Go M."/>
            <person name="Henderson B.A."/>
            <person name="Jones I.B."/>
            <person name="McGettigan J.A."/>
            <person name="Micheletti S.J."/>
            <person name="Nasrallah M.E."/>
            <person name="Ortiz D."/>
            <person name="Piller C.R."/>
            <person name="Privatt S.R."/>
            <person name="Schneider S.L."/>
            <person name="Sharp S."/>
            <person name="Smith T.C."/>
            <person name="Stanton J.D."/>
            <person name="Ullery H.E."/>
            <person name="Wilson R.J."/>
            <person name="Serrano M.G."/>
            <person name="Buck G."/>
            <person name="Lee V."/>
            <person name="Wang Y."/>
            <person name="Carvalho R."/>
            <person name="Voegtly L."/>
            <person name="Shi R."/>
            <person name="Duckworth R."/>
            <person name="Johnson A."/>
            <person name="Loviza R."/>
            <person name="Walstead R."/>
            <person name="Shah Z."/>
            <person name="Kiflezghi M."/>
            <person name="Wade K."/>
            <person name="Ball S.L."/>
            <person name="Bradley K.W."/>
            <person name="Asai D.J."/>
            <person name="Bowman C.A."/>
            <person name="Russell D.A."/>
            <person name="Pope W.H."/>
            <person name="Jacobs-Sera D."/>
            <person name="Hendrix R.W."/>
            <person name="Hatfull G.F."/>
        </authorList>
    </citation>
    <scope>NUCLEOTIDE SEQUENCE [LARGE SCALE GENOMIC DNA]</scope>
    <source>
        <strain evidence="7 8">PUDD_83A45</strain>
    </source>
</reference>
<dbReference type="InterPro" id="IPR001789">
    <property type="entry name" value="Sig_transdc_resp-reg_receiver"/>
</dbReference>
<dbReference type="FunFam" id="1.10.10.10:FF:000005">
    <property type="entry name" value="Two-component system response regulator"/>
    <property type="match status" value="1"/>
</dbReference>
<dbReference type="GO" id="GO:0005829">
    <property type="term" value="C:cytosol"/>
    <property type="evidence" value="ECO:0007669"/>
    <property type="project" value="TreeGrafter"/>
</dbReference>
<evidence type="ECO:0000256" key="5">
    <source>
        <dbReference type="ARBA" id="ARBA00023125"/>
    </source>
</evidence>
<dbReference type="PROSITE" id="PS50110">
    <property type="entry name" value="RESPONSE_REGULATORY"/>
    <property type="match status" value="1"/>
</dbReference>
<dbReference type="PATRIC" id="fig|156976.3.peg.1186"/>
<dbReference type="InterPro" id="IPR039420">
    <property type="entry name" value="WalR-like"/>
</dbReference>
<evidence type="ECO:0000313" key="8">
    <source>
        <dbReference type="Proteomes" id="UP000060016"/>
    </source>
</evidence>
<dbReference type="PANTHER" id="PTHR48111:SF22">
    <property type="entry name" value="REGULATOR OF RPOS"/>
    <property type="match status" value="1"/>
</dbReference>